<feature type="domain" description="VanZ-like" evidence="2">
    <location>
        <begin position="36"/>
        <end position="115"/>
    </location>
</feature>
<gene>
    <name evidence="3" type="ordered locus">Despr_0959</name>
</gene>
<accession>A0A7U3YKM4</accession>
<evidence type="ECO:0000313" key="4">
    <source>
        <dbReference type="Proteomes" id="UP000006365"/>
    </source>
</evidence>
<keyword evidence="1" id="KW-0812">Transmembrane</keyword>
<name>A0A7U3YKM4_DESPD</name>
<evidence type="ECO:0000259" key="2">
    <source>
        <dbReference type="Pfam" id="PF04892"/>
    </source>
</evidence>
<dbReference type="PANTHER" id="PTHR28008:SF1">
    <property type="entry name" value="DOMAIN PROTEIN, PUTATIVE (AFU_ORTHOLOGUE AFUA_3G10980)-RELATED"/>
    <property type="match status" value="1"/>
</dbReference>
<dbReference type="AlphaFoldDB" id="A0A7U3YKM4"/>
<dbReference type="NCBIfam" id="NF037970">
    <property type="entry name" value="vanZ_1"/>
    <property type="match status" value="1"/>
</dbReference>
<keyword evidence="4" id="KW-1185">Reference proteome</keyword>
<reference evidence="3 4" key="1">
    <citation type="journal article" date="2011" name="Stand. Genomic Sci.">
        <title>Complete genome sequence of Desulfobulbus propionicus type strain (1pr3).</title>
        <authorList>
            <person name="Pagani I."/>
            <person name="Lapidus A."/>
            <person name="Nolan M."/>
            <person name="Lucas S."/>
            <person name="Hammon N."/>
            <person name="Deshpande S."/>
            <person name="Cheng J.F."/>
            <person name="Chertkov O."/>
            <person name="Davenport K."/>
            <person name="Tapia R."/>
            <person name="Han C."/>
            <person name="Goodwin L."/>
            <person name="Pitluck S."/>
            <person name="Liolios K."/>
            <person name="Mavromatis K."/>
            <person name="Ivanova N."/>
            <person name="Mikhailova N."/>
            <person name="Pati A."/>
            <person name="Chen A."/>
            <person name="Palaniappan K."/>
            <person name="Land M."/>
            <person name="Hauser L."/>
            <person name="Chang Y.J."/>
            <person name="Jeffries C.D."/>
            <person name="Detter J.C."/>
            <person name="Brambilla E."/>
            <person name="Kannan K.P."/>
            <person name="Djao O.D."/>
            <person name="Rohde M."/>
            <person name="Pukall R."/>
            <person name="Spring S."/>
            <person name="Goker M."/>
            <person name="Sikorski J."/>
            <person name="Woyke T."/>
            <person name="Bristow J."/>
            <person name="Eisen J.A."/>
            <person name="Markowitz V."/>
            <person name="Hugenholtz P."/>
            <person name="Kyrpides N.C."/>
            <person name="Klenk H.P."/>
        </authorList>
    </citation>
    <scope>NUCLEOTIDE SEQUENCE [LARGE SCALE GENOMIC DNA]</scope>
    <source>
        <strain evidence="4">ATCC 33891 / DSM 2032 / 1pr3</strain>
    </source>
</reference>
<dbReference type="Pfam" id="PF04892">
    <property type="entry name" value="VanZ"/>
    <property type="match status" value="1"/>
</dbReference>
<dbReference type="InterPro" id="IPR006976">
    <property type="entry name" value="VanZ-like"/>
</dbReference>
<protein>
    <submittedName>
        <fullName evidence="3">VanZ family protein</fullName>
    </submittedName>
</protein>
<feature type="transmembrane region" description="Helical" evidence="1">
    <location>
        <begin position="36"/>
        <end position="57"/>
    </location>
</feature>
<dbReference type="EMBL" id="CP002364">
    <property type="protein sequence ID" value="ADW17133.1"/>
    <property type="molecule type" value="Genomic_DNA"/>
</dbReference>
<keyword evidence="1" id="KW-0472">Membrane</keyword>
<proteinExistence type="predicted"/>
<feature type="transmembrane region" description="Helical" evidence="1">
    <location>
        <begin position="7"/>
        <end position="24"/>
    </location>
</feature>
<keyword evidence="1" id="KW-1133">Transmembrane helix</keyword>
<dbReference type="RefSeq" id="WP_015723677.1">
    <property type="nucleotide sequence ID" value="NC_014972.1"/>
</dbReference>
<evidence type="ECO:0000256" key="1">
    <source>
        <dbReference type="SAM" id="Phobius"/>
    </source>
</evidence>
<dbReference type="PANTHER" id="PTHR28008">
    <property type="entry name" value="DOMAIN PROTEIN, PUTATIVE (AFU_ORTHOLOGUE AFUA_3G10980)-RELATED"/>
    <property type="match status" value="1"/>
</dbReference>
<sequence length="136" mass="15356">MALRYRWYRLLPVTLVMGGIFYLSHQTGDSLALPDIVNIDKFLHCLVYTVLGVSFLYALPPSWRHRHPLLAACATVLFCFGYGISDEMHQFFVPGRFVSAGDLLADALGGLLAAMSEKGRKELVIFFKKNKYLIKI</sequence>
<dbReference type="Proteomes" id="UP000006365">
    <property type="component" value="Chromosome"/>
</dbReference>
<dbReference type="KEGG" id="dpr:Despr_0959"/>
<feature type="transmembrane region" description="Helical" evidence="1">
    <location>
        <begin position="69"/>
        <end position="85"/>
    </location>
</feature>
<organism evidence="3 4">
    <name type="scientific">Desulfobulbus propionicus (strain ATCC 33891 / DSM 2032 / VKM B-1956 / 1pr3)</name>
    <dbReference type="NCBI Taxonomy" id="577650"/>
    <lineage>
        <taxon>Bacteria</taxon>
        <taxon>Pseudomonadati</taxon>
        <taxon>Thermodesulfobacteriota</taxon>
        <taxon>Desulfobulbia</taxon>
        <taxon>Desulfobulbales</taxon>
        <taxon>Desulfobulbaceae</taxon>
        <taxon>Desulfobulbus</taxon>
    </lineage>
</organism>
<evidence type="ECO:0000313" key="3">
    <source>
        <dbReference type="EMBL" id="ADW17133.1"/>
    </source>
</evidence>